<dbReference type="Pfam" id="PF01220">
    <property type="entry name" value="DHquinase_II"/>
    <property type="match status" value="1"/>
</dbReference>
<dbReference type="NCBIfam" id="TIGR01088">
    <property type="entry name" value="aroQ"/>
    <property type="match status" value="1"/>
</dbReference>
<sequence length="147" mass="16208">MHYLCLNGPNLNRLGKREPAIYGYETLADLELSLSEVAVAEGATIELKQSNHEGELIDWIYEAEDGEVDGIIFNPGAYTHTSVALRDAIAGVEVPVIEVHISNIHQRESFRHHSYLAPVCVGQISGLGLYGYEAALRTFLSKQKGQK</sequence>
<dbReference type="InterPro" id="IPR036441">
    <property type="entry name" value="DHquinase_II_sf"/>
</dbReference>
<dbReference type="Gene3D" id="3.40.50.9100">
    <property type="entry name" value="Dehydroquinase, class II"/>
    <property type="match status" value="1"/>
</dbReference>
<comment type="pathway">
    <text evidence="2 7">Metabolic intermediate biosynthesis; chorismate biosynthesis; chorismate from D-erythrose 4-phosphate and phosphoenolpyruvate: step 3/7.</text>
</comment>
<protein>
    <recommendedName>
        <fullName evidence="5 7">3-dehydroquinate dehydratase</fullName>
        <shortName evidence="7">3-dehydroquinase</shortName>
        <ecNumber evidence="5 7">4.2.1.10</ecNumber>
    </recommendedName>
    <alternativeName>
        <fullName evidence="7">Type II DHQase</fullName>
    </alternativeName>
</protein>
<dbReference type="CDD" id="cd00466">
    <property type="entry name" value="DHQase_II"/>
    <property type="match status" value="1"/>
</dbReference>
<dbReference type="Proteomes" id="UP001398420">
    <property type="component" value="Unassembled WGS sequence"/>
</dbReference>
<feature type="active site" description="Proton acceptor" evidence="7">
    <location>
        <position position="22"/>
    </location>
</feature>
<evidence type="ECO:0000256" key="4">
    <source>
        <dbReference type="ARBA" id="ARBA00011193"/>
    </source>
</evidence>
<keyword evidence="6 7" id="KW-0456">Lyase</keyword>
<evidence type="ECO:0000256" key="1">
    <source>
        <dbReference type="ARBA" id="ARBA00001864"/>
    </source>
</evidence>
<dbReference type="SUPFAM" id="SSF52304">
    <property type="entry name" value="Type II 3-dehydroquinate dehydratase"/>
    <property type="match status" value="1"/>
</dbReference>
<feature type="binding site" evidence="7">
    <location>
        <position position="80"/>
    </location>
    <ligand>
        <name>substrate</name>
    </ligand>
</feature>
<feature type="binding site" evidence="7">
    <location>
        <position position="87"/>
    </location>
    <ligand>
        <name>substrate</name>
    </ligand>
</feature>
<accession>A0ABU9LM01</accession>
<reference evidence="8 9" key="1">
    <citation type="submission" date="2024-04" db="EMBL/GenBank/DDBJ databases">
        <authorList>
            <person name="Wu Y.S."/>
            <person name="Zhang L."/>
        </authorList>
    </citation>
    <scope>NUCLEOTIDE SEQUENCE [LARGE SCALE GENOMIC DNA]</scope>
    <source>
        <strain evidence="8 9">KG-01</strain>
    </source>
</reference>
<dbReference type="GO" id="GO:0003855">
    <property type="term" value="F:3-dehydroquinate dehydratase activity"/>
    <property type="evidence" value="ECO:0007669"/>
    <property type="project" value="UniProtKB-EC"/>
</dbReference>
<dbReference type="PIRSF" id="PIRSF001399">
    <property type="entry name" value="DHquinase_II"/>
    <property type="match status" value="1"/>
</dbReference>
<evidence type="ECO:0000313" key="8">
    <source>
        <dbReference type="EMBL" id="MEL5988843.1"/>
    </source>
</evidence>
<organism evidence="8 9">
    <name type="scientific">Kurthia gibsonii</name>
    <dbReference type="NCBI Taxonomy" id="33946"/>
    <lineage>
        <taxon>Bacteria</taxon>
        <taxon>Bacillati</taxon>
        <taxon>Bacillota</taxon>
        <taxon>Bacilli</taxon>
        <taxon>Bacillales</taxon>
        <taxon>Caryophanaceae</taxon>
        <taxon>Kurthia</taxon>
    </lineage>
</organism>
<keyword evidence="9" id="KW-1185">Reference proteome</keyword>
<evidence type="ECO:0000256" key="2">
    <source>
        <dbReference type="ARBA" id="ARBA00004902"/>
    </source>
</evidence>
<dbReference type="InterPro" id="IPR001874">
    <property type="entry name" value="DHquinase_II"/>
</dbReference>
<dbReference type="NCBIfam" id="NF003805">
    <property type="entry name" value="PRK05395.1-2"/>
    <property type="match status" value="1"/>
</dbReference>
<dbReference type="PANTHER" id="PTHR21272">
    <property type="entry name" value="CATABOLIC 3-DEHYDROQUINASE"/>
    <property type="match status" value="1"/>
</dbReference>
<evidence type="ECO:0000256" key="3">
    <source>
        <dbReference type="ARBA" id="ARBA00011037"/>
    </source>
</evidence>
<keyword evidence="7" id="KW-0057">Aromatic amino acid biosynthesis</keyword>
<dbReference type="HAMAP" id="MF_00169">
    <property type="entry name" value="AroQ"/>
    <property type="match status" value="1"/>
</dbReference>
<dbReference type="InterPro" id="IPR018509">
    <property type="entry name" value="DHquinase_II_CS"/>
</dbReference>
<evidence type="ECO:0000313" key="9">
    <source>
        <dbReference type="Proteomes" id="UP001398420"/>
    </source>
</evidence>
<dbReference type="PANTHER" id="PTHR21272:SF3">
    <property type="entry name" value="CATABOLIC 3-DEHYDROQUINASE"/>
    <property type="match status" value="1"/>
</dbReference>
<comment type="function">
    <text evidence="7">Catalyzes a trans-dehydration via an enolate intermediate.</text>
</comment>
<feature type="binding site" evidence="7">
    <location>
        <position position="74"/>
    </location>
    <ligand>
        <name>substrate</name>
    </ligand>
</feature>
<feature type="binding site" evidence="7">
    <location>
        <position position="111"/>
    </location>
    <ligand>
        <name>substrate</name>
    </ligand>
</feature>
<keyword evidence="7" id="KW-0028">Amino-acid biosynthesis</keyword>
<dbReference type="NCBIfam" id="NF003806">
    <property type="entry name" value="PRK05395.1-3"/>
    <property type="match status" value="1"/>
</dbReference>
<proteinExistence type="inferred from homology"/>
<dbReference type="PROSITE" id="PS01029">
    <property type="entry name" value="DEHYDROQUINASE_II"/>
    <property type="match status" value="1"/>
</dbReference>
<dbReference type="EMBL" id="JBCEWA010000007">
    <property type="protein sequence ID" value="MEL5988843.1"/>
    <property type="molecule type" value="Genomic_DNA"/>
</dbReference>
<evidence type="ECO:0000256" key="6">
    <source>
        <dbReference type="ARBA" id="ARBA00023239"/>
    </source>
</evidence>
<feature type="binding site" evidence="7">
    <location>
        <begin position="101"/>
        <end position="102"/>
    </location>
    <ligand>
        <name>substrate</name>
    </ligand>
</feature>
<comment type="caution">
    <text evidence="8">The sequence shown here is derived from an EMBL/GenBank/DDBJ whole genome shotgun (WGS) entry which is preliminary data.</text>
</comment>
<comment type="subunit">
    <text evidence="4 7">Homododecamer.</text>
</comment>
<comment type="similarity">
    <text evidence="3 7">Belongs to the type-II 3-dehydroquinase family.</text>
</comment>
<dbReference type="EC" id="4.2.1.10" evidence="5 7"/>
<feature type="active site" description="Proton donor" evidence="7">
    <location>
        <position position="100"/>
    </location>
</feature>
<evidence type="ECO:0000256" key="7">
    <source>
        <dbReference type="HAMAP-Rule" id="MF_00169"/>
    </source>
</evidence>
<feature type="site" description="Transition state stabilizer" evidence="7">
    <location>
        <position position="17"/>
    </location>
</feature>
<gene>
    <name evidence="7 8" type="primary">aroQ</name>
    <name evidence="8" type="ORF">AAF454_10575</name>
</gene>
<dbReference type="NCBIfam" id="NF003807">
    <property type="entry name" value="PRK05395.1-4"/>
    <property type="match status" value="1"/>
</dbReference>
<comment type="catalytic activity">
    <reaction evidence="1 7">
        <text>3-dehydroquinate = 3-dehydroshikimate + H2O</text>
        <dbReference type="Rhea" id="RHEA:21096"/>
        <dbReference type="ChEBI" id="CHEBI:15377"/>
        <dbReference type="ChEBI" id="CHEBI:16630"/>
        <dbReference type="ChEBI" id="CHEBI:32364"/>
        <dbReference type="EC" id="4.2.1.10"/>
    </reaction>
</comment>
<dbReference type="RefSeq" id="WP_087680247.1">
    <property type="nucleotide sequence ID" value="NZ_JAMWHJ010000001.1"/>
</dbReference>
<name>A0ABU9LM01_9BACL</name>
<evidence type="ECO:0000256" key="5">
    <source>
        <dbReference type="ARBA" id="ARBA00012060"/>
    </source>
</evidence>